<accession>A0A2N8TUQ3</accession>
<dbReference type="EMBL" id="POUC01000035">
    <property type="protein sequence ID" value="PNG22766.1"/>
    <property type="molecule type" value="Genomic_DNA"/>
</dbReference>
<dbReference type="RefSeq" id="WP_102908255.1">
    <property type="nucleotide sequence ID" value="NZ_POUC01000035.1"/>
</dbReference>
<feature type="region of interest" description="Disordered" evidence="1">
    <location>
        <begin position="79"/>
        <end position="125"/>
    </location>
</feature>
<evidence type="ECO:0000256" key="1">
    <source>
        <dbReference type="SAM" id="MobiDB-lite"/>
    </source>
</evidence>
<evidence type="ECO:0000313" key="3">
    <source>
        <dbReference type="EMBL" id="PNG22766.1"/>
    </source>
</evidence>
<name>A0A2N8TUQ3_9ACTN</name>
<keyword evidence="4" id="KW-1185">Reference proteome</keyword>
<proteinExistence type="predicted"/>
<reference evidence="3 4" key="1">
    <citation type="submission" date="2018-01" db="EMBL/GenBank/DDBJ databases">
        <title>Draft genome sequence of Streptomyces sp. 13K301.</title>
        <authorList>
            <person name="Sahin N."/>
            <person name="Saygin H."/>
            <person name="Ay H."/>
        </authorList>
    </citation>
    <scope>NUCLEOTIDE SEQUENCE [LARGE SCALE GENOMIC DNA]</scope>
    <source>
        <strain evidence="3 4">13K301</strain>
    </source>
</reference>
<dbReference type="InterPro" id="IPR046924">
    <property type="entry name" value="CATASP"/>
</dbReference>
<dbReference type="OrthoDB" id="4306366at2"/>
<evidence type="ECO:0000259" key="2">
    <source>
        <dbReference type="Pfam" id="PF20271"/>
    </source>
</evidence>
<evidence type="ECO:0000313" key="4">
    <source>
        <dbReference type="Proteomes" id="UP000235943"/>
    </source>
</evidence>
<dbReference type="Proteomes" id="UP000235943">
    <property type="component" value="Unassembled WGS sequence"/>
</dbReference>
<sequence>MTGQQMIDDETRTDVVEVLGDLLEWQLSPQRWDRVQALVEALADALAAGDGDSVRAVTAELELSGPVRITRIGADPVIAAPPHTRDQANHLVHSLGVPPPHDAKPGGGTVTPGGDDGDGPSQDSH</sequence>
<comment type="caution">
    <text evidence="3">The sequence shown here is derived from an EMBL/GenBank/DDBJ whole genome shotgun (WGS) entry which is preliminary data.</text>
</comment>
<protein>
    <recommendedName>
        <fullName evidence="2">CATRA-Associated Small Protein domain-containing protein</fullName>
    </recommendedName>
</protein>
<feature type="domain" description="CATRA-Associated Small Protein" evidence="2">
    <location>
        <begin position="14"/>
        <end position="98"/>
    </location>
</feature>
<gene>
    <name evidence="3" type="ORF">C1J00_07580</name>
</gene>
<dbReference type="Pfam" id="PF20271">
    <property type="entry name" value="CATASP"/>
    <property type="match status" value="1"/>
</dbReference>
<dbReference type="AlphaFoldDB" id="A0A2N8TUQ3"/>
<organism evidence="3 4">
    <name type="scientific">Streptomyces cahuitamycinicus</name>
    <dbReference type="NCBI Taxonomy" id="2070367"/>
    <lineage>
        <taxon>Bacteria</taxon>
        <taxon>Bacillati</taxon>
        <taxon>Actinomycetota</taxon>
        <taxon>Actinomycetes</taxon>
        <taxon>Kitasatosporales</taxon>
        <taxon>Streptomycetaceae</taxon>
        <taxon>Streptomyces</taxon>
    </lineage>
</organism>